<dbReference type="RefSeq" id="WP_147015452.1">
    <property type="nucleotide sequence ID" value="NZ_VORB01000014.1"/>
</dbReference>
<dbReference type="GO" id="GO:0006950">
    <property type="term" value="P:response to stress"/>
    <property type="evidence" value="ECO:0007669"/>
    <property type="project" value="TreeGrafter"/>
</dbReference>
<dbReference type="PROSITE" id="PS50995">
    <property type="entry name" value="HTH_MARR_2"/>
    <property type="match status" value="1"/>
</dbReference>
<sequence length="156" mass="18144">MKIEEAIKQKKFSSEVQRAQINILYTASFLNSVHSQLFKEYDLSAQQYNVLRIINGQDPKPASVQLINERMIDASSNVSRIVDKLVAKKWVTRTTCRRDRRQVDIKITPKAKELIAEVHEQFQERFKVLDEIPTNELELLNDTLDKMRGLILKSKS</sequence>
<feature type="domain" description="HTH marR-type" evidence="1">
    <location>
        <begin position="1"/>
        <end position="149"/>
    </location>
</feature>
<evidence type="ECO:0000313" key="2">
    <source>
        <dbReference type="EMBL" id="TXC75573.1"/>
    </source>
</evidence>
<dbReference type="Pfam" id="PF12802">
    <property type="entry name" value="MarR_2"/>
    <property type="match status" value="1"/>
</dbReference>
<dbReference type="InterPro" id="IPR036390">
    <property type="entry name" value="WH_DNA-bd_sf"/>
</dbReference>
<dbReference type="Gene3D" id="1.10.10.10">
    <property type="entry name" value="Winged helix-like DNA-binding domain superfamily/Winged helix DNA-binding domain"/>
    <property type="match status" value="1"/>
</dbReference>
<evidence type="ECO:0000313" key="3">
    <source>
        <dbReference type="Proteomes" id="UP000321168"/>
    </source>
</evidence>
<gene>
    <name evidence="2" type="ORF">FRX97_11920</name>
</gene>
<reference evidence="2 3" key="1">
    <citation type="submission" date="2019-08" db="EMBL/GenBank/DDBJ databases">
        <title>Genome of Luteibaculum oceani JCM 18817.</title>
        <authorList>
            <person name="Bowman J.P."/>
        </authorList>
    </citation>
    <scope>NUCLEOTIDE SEQUENCE [LARGE SCALE GENOMIC DNA]</scope>
    <source>
        <strain evidence="2 3">JCM 18817</strain>
    </source>
</reference>
<evidence type="ECO:0000259" key="1">
    <source>
        <dbReference type="PROSITE" id="PS50995"/>
    </source>
</evidence>
<dbReference type="PRINTS" id="PR00598">
    <property type="entry name" value="HTHMARR"/>
</dbReference>
<comment type="caution">
    <text evidence="2">The sequence shown here is derived from an EMBL/GenBank/DDBJ whole genome shotgun (WGS) entry which is preliminary data.</text>
</comment>
<dbReference type="InterPro" id="IPR036388">
    <property type="entry name" value="WH-like_DNA-bd_sf"/>
</dbReference>
<proteinExistence type="predicted"/>
<dbReference type="OrthoDB" id="763883at2"/>
<dbReference type="InterPro" id="IPR039422">
    <property type="entry name" value="MarR/SlyA-like"/>
</dbReference>
<accession>A0A5C6UQF6</accession>
<dbReference type="EMBL" id="VORB01000014">
    <property type="protein sequence ID" value="TXC75573.1"/>
    <property type="molecule type" value="Genomic_DNA"/>
</dbReference>
<dbReference type="GO" id="GO:0003700">
    <property type="term" value="F:DNA-binding transcription factor activity"/>
    <property type="evidence" value="ECO:0007669"/>
    <property type="project" value="InterPro"/>
</dbReference>
<dbReference type="PANTHER" id="PTHR33164:SF101">
    <property type="entry name" value="TRANSCRIPTIONAL REPRESSOR MPRA"/>
    <property type="match status" value="1"/>
</dbReference>
<dbReference type="AlphaFoldDB" id="A0A5C6UQF6"/>
<dbReference type="SMART" id="SM00347">
    <property type="entry name" value="HTH_MARR"/>
    <property type="match status" value="1"/>
</dbReference>
<protein>
    <submittedName>
        <fullName evidence="2">MarR family transcriptional regulator</fullName>
    </submittedName>
</protein>
<dbReference type="SUPFAM" id="SSF46785">
    <property type="entry name" value="Winged helix' DNA-binding domain"/>
    <property type="match status" value="1"/>
</dbReference>
<keyword evidence="3" id="KW-1185">Reference proteome</keyword>
<name>A0A5C6UQF6_9FLAO</name>
<organism evidence="2 3">
    <name type="scientific">Luteibaculum oceani</name>
    <dbReference type="NCBI Taxonomy" id="1294296"/>
    <lineage>
        <taxon>Bacteria</taxon>
        <taxon>Pseudomonadati</taxon>
        <taxon>Bacteroidota</taxon>
        <taxon>Flavobacteriia</taxon>
        <taxon>Flavobacteriales</taxon>
        <taxon>Luteibaculaceae</taxon>
        <taxon>Luteibaculum</taxon>
    </lineage>
</organism>
<dbReference type="InterPro" id="IPR000835">
    <property type="entry name" value="HTH_MarR-typ"/>
</dbReference>
<dbReference type="Proteomes" id="UP000321168">
    <property type="component" value="Unassembled WGS sequence"/>
</dbReference>
<dbReference type="PANTHER" id="PTHR33164">
    <property type="entry name" value="TRANSCRIPTIONAL REGULATOR, MARR FAMILY"/>
    <property type="match status" value="1"/>
</dbReference>